<organism evidence="2 3">
    <name type="scientific">Ruminococcus bromii</name>
    <dbReference type="NCBI Taxonomy" id="40518"/>
    <lineage>
        <taxon>Bacteria</taxon>
        <taxon>Bacillati</taxon>
        <taxon>Bacillota</taxon>
        <taxon>Clostridia</taxon>
        <taxon>Eubacteriales</taxon>
        <taxon>Oscillospiraceae</taxon>
        <taxon>Ruminococcus</taxon>
    </lineage>
</organism>
<dbReference type="EMBL" id="SNUZ01000006">
    <property type="protein sequence ID" value="MCL3787220.1"/>
    <property type="molecule type" value="Genomic_DNA"/>
</dbReference>
<evidence type="ECO:0000313" key="2">
    <source>
        <dbReference type="EMBL" id="MCL3787220.1"/>
    </source>
</evidence>
<keyword evidence="1" id="KW-1133">Transmembrane helix</keyword>
<reference evidence="2 3" key="1">
    <citation type="submission" date="2019-03" db="EMBL/GenBank/DDBJ databases">
        <authorList>
            <person name="Molinero N."/>
            <person name="Sanchez B."/>
            <person name="Walker A."/>
            <person name="Duncan S."/>
            <person name="Delgado S."/>
            <person name="Margolles A."/>
        </authorList>
    </citation>
    <scope>NUCLEOTIDE SEQUENCE [LARGE SCALE GENOMIC DNA]</scope>
    <source>
        <strain evidence="2 3">IPLA60002</strain>
    </source>
</reference>
<accession>A0ABT0NG47</accession>
<gene>
    <name evidence="2" type="ORF">E2N93_04175</name>
</gene>
<feature type="transmembrane region" description="Helical" evidence="1">
    <location>
        <begin position="355"/>
        <end position="372"/>
    </location>
</feature>
<feature type="transmembrane region" description="Helical" evidence="1">
    <location>
        <begin position="384"/>
        <end position="404"/>
    </location>
</feature>
<comment type="caution">
    <text evidence="2">The sequence shown here is derived from an EMBL/GenBank/DDBJ whole genome shotgun (WGS) entry which is preliminary data.</text>
</comment>
<keyword evidence="1" id="KW-0472">Membrane</keyword>
<proteinExistence type="predicted"/>
<protein>
    <submittedName>
        <fullName evidence="2">Uncharacterized protein</fullName>
    </submittedName>
</protein>
<feature type="transmembrane region" description="Helical" evidence="1">
    <location>
        <begin position="454"/>
        <end position="475"/>
    </location>
</feature>
<name>A0ABT0NG47_9FIRM</name>
<keyword evidence="1" id="KW-0812">Transmembrane</keyword>
<evidence type="ECO:0000313" key="3">
    <source>
        <dbReference type="Proteomes" id="UP001056693"/>
    </source>
</evidence>
<dbReference type="RefSeq" id="WP_249376207.1">
    <property type="nucleotide sequence ID" value="NZ_SNUZ01000006.1"/>
</dbReference>
<sequence length="485" mass="56437">MNIENAIKTLFKVNEITLSDRIYTCESKFETLIENMPEHSDLLDFLAEYSFNNILKLTISNPDDKILKMDSSKKLTLEEYKEFLNTCQEEDTITINLEINKKITENILTIYNYKNFTDDLLKNSLFDIMKIFSAFLYGRKCIIFYVLDDAVSWSTKTVMFSNNLNSIINTKFDRIERIKLCKDCSYFQGYSEVSLIPDDFDIIVDEKNNIYSGVFNKIKTIISLIYISSVSSLDKTGVTLTINGQRNISYNYSYDKVIINNIVYNIYDWIYTDGNPVDKSIIARNIISLHCKYSDLLDIDPTTFLSITSNYGLYLKDNVSKYLEAKTKVSEFISEIGSKIGDNALELWDSFKKNLIAMLSFFLTVILVNLVSERPLDNIFTKEITFIIEMILIGSLCYFFISIIEVNYKYRKIKNLYNSLKVNYEDVFSEEEIKAIFDDNRYLIESIKSFKIKIILSSIIWIVFIVALFINIEIFTASPWLGIFK</sequence>
<dbReference type="Proteomes" id="UP001056693">
    <property type="component" value="Unassembled WGS sequence"/>
</dbReference>
<evidence type="ECO:0000256" key="1">
    <source>
        <dbReference type="SAM" id="Phobius"/>
    </source>
</evidence>
<keyword evidence="3" id="KW-1185">Reference proteome</keyword>